<name>A0AAP2ZAP4_9EURY</name>
<reference evidence="6 7" key="1">
    <citation type="submission" date="2022-09" db="EMBL/GenBank/DDBJ databases">
        <title>Enrichment on poylsaccharides allowed isolation of novel metabolic and taxonomic groups of Haloarchaea.</title>
        <authorList>
            <person name="Sorokin D.Y."/>
            <person name="Elcheninov A.G."/>
            <person name="Khizhniak T.V."/>
            <person name="Kolganova T.V."/>
            <person name="Kublanov I.V."/>
        </authorList>
    </citation>
    <scope>NUCLEOTIDE SEQUENCE [LARGE SCALE GENOMIC DNA]</scope>
    <source>
        <strain evidence="6 7">AArc-curdl1</strain>
    </source>
</reference>
<dbReference type="Pfam" id="PF26236">
    <property type="entry name" value="DUF8054_N"/>
    <property type="match status" value="1"/>
</dbReference>
<feature type="transmembrane region" description="Helical" evidence="2">
    <location>
        <begin position="48"/>
        <end position="66"/>
    </location>
</feature>
<evidence type="ECO:0000259" key="5">
    <source>
        <dbReference type="Pfam" id="PF26238"/>
    </source>
</evidence>
<dbReference type="EMBL" id="JAOPJZ010000021">
    <property type="protein sequence ID" value="MCU4753752.1"/>
    <property type="molecule type" value="Genomic_DNA"/>
</dbReference>
<keyword evidence="2" id="KW-0812">Transmembrane</keyword>
<feature type="domain" description="DUF8054" evidence="3">
    <location>
        <begin position="9"/>
        <end position="88"/>
    </location>
</feature>
<dbReference type="InterPro" id="IPR058775">
    <property type="entry name" value="DUF8054_M"/>
</dbReference>
<sequence length="288" mass="31483">MPTTPSRALDRLRQPEYTGENRCIPCTVVNVLIALVLSLAVGFLAPPAGIAVFALSLLAIYFRGYLVPGTPTLTKRYFPDWLLAKFEKAPPGYGIEGDIEGDGLEADDSHGPDPLHERETRINPEETLVSAGVVEPCADVDDLCLEDDAHAAWQAAIDDRRDGNRNEQVAAFLDVAPDSVVVRASQRSDHVVVRVDGRVAARWESDAALLADVAGFDLLEHRVERWETLPLEQRSQLVSGLRAFLETCPTCSGTISIDAETVESCCRSYEVYAVTCEDCDARLLEVDA</sequence>
<feature type="transmembrane region" description="Helical" evidence="2">
    <location>
        <begin position="21"/>
        <end position="42"/>
    </location>
</feature>
<dbReference type="AlphaFoldDB" id="A0AAP2ZAP4"/>
<evidence type="ECO:0000256" key="1">
    <source>
        <dbReference type="SAM" id="MobiDB-lite"/>
    </source>
</evidence>
<dbReference type="Pfam" id="PF26237">
    <property type="entry name" value="DUF8054_C"/>
    <property type="match status" value="1"/>
</dbReference>
<accession>A0AAP2ZAP4</accession>
<feature type="region of interest" description="Disordered" evidence="1">
    <location>
        <begin position="97"/>
        <end position="118"/>
    </location>
</feature>
<evidence type="ECO:0000313" key="6">
    <source>
        <dbReference type="EMBL" id="MCU4753752.1"/>
    </source>
</evidence>
<dbReference type="Proteomes" id="UP001321047">
    <property type="component" value="Unassembled WGS sequence"/>
</dbReference>
<organism evidence="6 7">
    <name type="scientific">Natronosalvus hydrolyticus</name>
    <dbReference type="NCBI Taxonomy" id="2979988"/>
    <lineage>
        <taxon>Archaea</taxon>
        <taxon>Methanobacteriati</taxon>
        <taxon>Methanobacteriota</taxon>
        <taxon>Stenosarchaea group</taxon>
        <taxon>Halobacteria</taxon>
        <taxon>Halobacteriales</taxon>
        <taxon>Natrialbaceae</taxon>
        <taxon>Natronosalvus</taxon>
    </lineage>
</organism>
<proteinExistence type="predicted"/>
<comment type="caution">
    <text evidence="6">The sequence shown here is derived from an EMBL/GenBank/DDBJ whole genome shotgun (WGS) entry which is preliminary data.</text>
</comment>
<evidence type="ECO:0000259" key="4">
    <source>
        <dbReference type="Pfam" id="PF26237"/>
    </source>
</evidence>
<evidence type="ECO:0000256" key="2">
    <source>
        <dbReference type="SAM" id="Phobius"/>
    </source>
</evidence>
<dbReference type="Pfam" id="PF26238">
    <property type="entry name" value="DUF8054_M"/>
    <property type="match status" value="1"/>
</dbReference>
<keyword evidence="2" id="KW-1133">Transmembrane helix</keyword>
<gene>
    <name evidence="6" type="ORF">OB919_17475</name>
</gene>
<feature type="domain" description="DUF8054" evidence="5">
    <location>
        <begin position="124"/>
        <end position="242"/>
    </location>
</feature>
<feature type="compositionally biased region" description="Acidic residues" evidence="1">
    <location>
        <begin position="97"/>
        <end position="106"/>
    </location>
</feature>
<dbReference type="RefSeq" id="WP_342810061.1">
    <property type="nucleotide sequence ID" value="NZ_JAOPJZ010000021.1"/>
</dbReference>
<protein>
    <submittedName>
        <fullName evidence="6">Uncharacterized protein</fullName>
    </submittedName>
</protein>
<evidence type="ECO:0000313" key="7">
    <source>
        <dbReference type="Proteomes" id="UP001321047"/>
    </source>
</evidence>
<feature type="domain" description="DUF8054" evidence="4">
    <location>
        <begin position="246"/>
        <end position="286"/>
    </location>
</feature>
<evidence type="ECO:0000259" key="3">
    <source>
        <dbReference type="Pfam" id="PF26236"/>
    </source>
</evidence>
<dbReference type="InterPro" id="IPR058675">
    <property type="entry name" value="DUF8054_C"/>
</dbReference>
<dbReference type="InterPro" id="IPR058674">
    <property type="entry name" value="DUF8054_N"/>
</dbReference>
<feature type="compositionally biased region" description="Basic and acidic residues" evidence="1">
    <location>
        <begin position="107"/>
        <end position="118"/>
    </location>
</feature>
<keyword evidence="2" id="KW-0472">Membrane</keyword>
<keyword evidence="7" id="KW-1185">Reference proteome</keyword>